<evidence type="ECO:0000313" key="1">
    <source>
        <dbReference type="EMBL" id="MBK4736201.1"/>
    </source>
</evidence>
<organism evidence="1 2">
    <name type="scientific">Noviherbaspirillum pedocola</name>
    <dbReference type="NCBI Taxonomy" id="2801341"/>
    <lineage>
        <taxon>Bacteria</taxon>
        <taxon>Pseudomonadati</taxon>
        <taxon>Pseudomonadota</taxon>
        <taxon>Betaproteobacteria</taxon>
        <taxon>Burkholderiales</taxon>
        <taxon>Oxalobacteraceae</taxon>
        <taxon>Noviherbaspirillum</taxon>
    </lineage>
</organism>
<dbReference type="RefSeq" id="WP_200593405.1">
    <property type="nucleotide sequence ID" value="NZ_JAEPBG010000006.1"/>
</dbReference>
<protein>
    <submittedName>
        <fullName evidence="1">Uncharacterized protein</fullName>
    </submittedName>
</protein>
<keyword evidence="2" id="KW-1185">Reference proteome</keyword>
<reference evidence="1" key="1">
    <citation type="submission" date="2021-01" db="EMBL/GenBank/DDBJ databases">
        <title>Genome sequence of strain Noviherbaspirillum sp. DKR-6.</title>
        <authorList>
            <person name="Chaudhary D.K."/>
        </authorList>
    </citation>
    <scope>NUCLEOTIDE SEQUENCE</scope>
    <source>
        <strain evidence="1">DKR-6</strain>
    </source>
</reference>
<dbReference type="Proteomes" id="UP000622890">
    <property type="component" value="Unassembled WGS sequence"/>
</dbReference>
<gene>
    <name evidence="1" type="ORF">JJB74_16380</name>
</gene>
<dbReference type="EMBL" id="JAEPBG010000006">
    <property type="protein sequence ID" value="MBK4736201.1"/>
    <property type="molecule type" value="Genomic_DNA"/>
</dbReference>
<name>A0A934SSY5_9BURK</name>
<comment type="caution">
    <text evidence="1">The sequence shown here is derived from an EMBL/GenBank/DDBJ whole genome shotgun (WGS) entry which is preliminary data.</text>
</comment>
<proteinExistence type="predicted"/>
<accession>A0A934SSY5</accession>
<dbReference type="AlphaFoldDB" id="A0A934SSY5"/>
<evidence type="ECO:0000313" key="2">
    <source>
        <dbReference type="Proteomes" id="UP000622890"/>
    </source>
</evidence>
<sequence length="197" mass="21849">MQNRPCEFRAKMLRFFSRQGGSVSGHGAVGSGVTHGCGELHFEASDCHEVGMTTSGVHAYTATLTASRNGEIDRVFKRVFFIEMPGQCAWIGGYAQPDLAVRDPREAPGQVELFRYLRQNNVWESERLGRQLSAAVPEQSCEGRATAAFMRARGQQHSVRVGYVDANGEFRLAMFMPSANAPLYVVSRQSAQDRMLR</sequence>